<evidence type="ECO:0000256" key="1">
    <source>
        <dbReference type="ARBA" id="ARBA00004642"/>
    </source>
</evidence>
<dbReference type="EMBL" id="BT033050">
    <property type="protein sequence ID" value="ACE82573.1"/>
    <property type="molecule type" value="mRNA"/>
</dbReference>
<keyword evidence="6" id="KW-0805">Transcription regulation</keyword>
<reference evidence="15" key="13">
    <citation type="journal article" date="2015" name="Genome Res.">
        <title>The Release 6 reference sequence of the Drosophila melanogaster genome.</title>
        <authorList>
            <person name="Hoskins R.A."/>
            <person name="Carlson J.W."/>
            <person name="Wan K.H."/>
            <person name="Park S."/>
            <person name="Mendez I."/>
            <person name="Galle S.E."/>
            <person name="Booth B.W."/>
            <person name="Pfeiffer B.D."/>
            <person name="George R.A."/>
            <person name="Svirskas R."/>
            <person name="Krzywinski M."/>
            <person name="Schein J."/>
            <person name="Accardo M.C."/>
            <person name="Damia E."/>
            <person name="Messina G."/>
            <person name="Mendez-Lago M."/>
            <person name="de Pablos B."/>
            <person name="Demakova O.V."/>
            <person name="Andreyeva E.N."/>
            <person name="Boldyreva L.V."/>
            <person name="Marra M."/>
            <person name="Carvalho A.B."/>
            <person name="Dimitri P."/>
            <person name="Villasante A."/>
            <person name="Zhimulev I.F."/>
            <person name="Rubin G.M."/>
            <person name="Karpen G.H."/>
            <person name="Celniker S.E."/>
        </authorList>
    </citation>
    <scope>NUCLEOTIDE SEQUENCE</scope>
</reference>
<reference evidence="15 18" key="9">
    <citation type="journal article" date="2007" name="Science">
        <title>Sequence finishing and mapping of Drosophila melanogaster heterochromatin.</title>
        <authorList>
            <person name="Hoskins R.A."/>
            <person name="Carlson J.W."/>
            <person name="Kennedy C."/>
            <person name="Acevedo D."/>
            <person name="Evans-Holm M."/>
            <person name="Frise E."/>
            <person name="Wan K.H."/>
            <person name="Park S."/>
            <person name="Mendez-Lago M."/>
            <person name="Rossi F."/>
            <person name="Villasante A."/>
            <person name="Dimitri P."/>
            <person name="Karpen G.H."/>
            <person name="Celniker S.E."/>
        </authorList>
    </citation>
    <scope>NUCLEOTIDE SEQUENCE [LARGE SCALE GENOMIC DNA]</scope>
    <source>
        <strain evidence="18">Berkeley</strain>
    </source>
</reference>
<accession>B3LF62</accession>
<evidence type="ECO:0000256" key="8">
    <source>
        <dbReference type="ARBA" id="ARBA00023125"/>
    </source>
</evidence>
<dbReference type="SMART" id="SM00692">
    <property type="entry name" value="DM3"/>
    <property type="match status" value="2"/>
</dbReference>
<keyword evidence="10" id="KW-0539">Nucleus</keyword>
<feature type="region of interest" description="Disordered" evidence="13">
    <location>
        <begin position="235"/>
        <end position="263"/>
    </location>
</feature>
<organism evidence="15 18">
    <name type="scientific">Drosophila melanogaster</name>
    <name type="common">Fruit fly</name>
    <dbReference type="NCBI Taxonomy" id="7227"/>
    <lineage>
        <taxon>Eukaryota</taxon>
        <taxon>Metazoa</taxon>
        <taxon>Ecdysozoa</taxon>
        <taxon>Arthropoda</taxon>
        <taxon>Hexapoda</taxon>
        <taxon>Insecta</taxon>
        <taxon>Pterygota</taxon>
        <taxon>Neoptera</taxon>
        <taxon>Endopterygota</taxon>
        <taxon>Diptera</taxon>
        <taxon>Brachycera</taxon>
        <taxon>Muscomorpha</taxon>
        <taxon>Ephydroidea</taxon>
        <taxon>Drosophilidae</taxon>
        <taxon>Drosophila</taxon>
        <taxon>Sophophora</taxon>
    </lineage>
</organism>
<evidence type="ECO:0000256" key="10">
    <source>
        <dbReference type="ARBA" id="ARBA00023242"/>
    </source>
</evidence>
<reference evidence="15" key="12">
    <citation type="journal article" date="2015" name="G3 (Bethesda)">
        <title>Gene Model Annotations for Drosophila melanogaster: The Rule-Benders.</title>
        <authorList>
            <consortium name="FlyBase Consortium"/>
            <person name="Crosby M.A."/>
            <person name="Gramates L.S."/>
            <person name="Dos Santos G."/>
            <person name="Matthews B.B."/>
            <person name="St Pierre S.E."/>
            <person name="Zhou P."/>
            <person name="Schroeder A.J."/>
            <person name="Falls K."/>
            <person name="Emmert D.B."/>
            <person name="Russo S.M."/>
            <person name="Gelbart W.M."/>
            <person name="null"/>
        </authorList>
    </citation>
    <scope>NUCLEOTIDE SEQUENCE</scope>
</reference>
<dbReference type="Proteomes" id="UP000000803">
    <property type="component" value="Chromosome 3R"/>
</dbReference>
<name>Q9VFE8_DROME</name>
<evidence type="ECO:0000313" key="18">
    <source>
        <dbReference type="Proteomes" id="UP000000803"/>
    </source>
</evidence>
<evidence type="ECO:0000256" key="3">
    <source>
        <dbReference type="ARBA" id="ARBA00022723"/>
    </source>
</evidence>
<dbReference type="InterPro" id="IPR006612">
    <property type="entry name" value="THAP_Znf"/>
</dbReference>
<reference evidence="15" key="7">
    <citation type="submission" date="2006-08" db="EMBL/GenBank/DDBJ databases">
        <authorList>
            <person name="Celniker S."/>
            <person name="Carlson J."/>
            <person name="Wan K."/>
            <person name="Frise E."/>
            <person name="Hoskins R."/>
            <person name="Park S."/>
            <person name="Svirskas R."/>
            <person name="Rubin G."/>
        </authorList>
    </citation>
    <scope>NUCLEOTIDE SEQUENCE</scope>
</reference>
<gene>
    <name evidence="15" type="primary">Dmel\CG14860</name>
    <name evidence="16" type="synonym">CG14860-RA</name>
    <name evidence="15 17" type="ORF">CG14860</name>
    <name evidence="15" type="ORF">Dmel_CG14860</name>
</gene>
<evidence type="ECO:0000256" key="2">
    <source>
        <dbReference type="ARBA" id="ARBA00006177"/>
    </source>
</evidence>
<feature type="domain" description="THAP-type" evidence="14">
    <location>
        <begin position="1"/>
        <end position="78"/>
    </location>
</feature>
<dbReference type="DNASU" id="41803"/>
<keyword evidence="8 12" id="KW-0238">DNA-binding</keyword>
<dbReference type="BioGRID-ORCS" id="41803">
    <property type="hits" value="0 hits in 1 CRISPR screen"/>
</dbReference>
<reference evidence="15" key="14">
    <citation type="submission" date="2023-12" db="EMBL/GenBank/DDBJ databases">
        <authorList>
            <consortium name="FlyBase"/>
        </authorList>
    </citation>
    <scope>NUCLEOTIDE SEQUENCE</scope>
</reference>
<dbReference type="SUPFAM" id="SSF57716">
    <property type="entry name" value="Glucocorticoid receptor-like (DNA-binding domain)"/>
    <property type="match status" value="2"/>
</dbReference>
<accession>Q9VFE8</accession>
<comment type="similarity">
    <text evidence="2">Belongs to the THAP1 family.</text>
</comment>
<dbReference type="GO" id="GO:0008270">
    <property type="term" value="F:zinc ion binding"/>
    <property type="evidence" value="ECO:0007669"/>
    <property type="project" value="UniProtKB-KW"/>
</dbReference>
<dbReference type="Bgee" id="FBgn0038273">
    <property type="expression patterns" value="Expressed in epipharynx (Drosophila) and 19 other cell types or tissues"/>
</dbReference>
<evidence type="ECO:0000256" key="12">
    <source>
        <dbReference type="PROSITE-ProRule" id="PRU00309"/>
    </source>
</evidence>
<evidence type="ECO:0000256" key="7">
    <source>
        <dbReference type="ARBA" id="ARBA00023054"/>
    </source>
</evidence>
<dbReference type="FlyBase" id="FBgn0038273">
    <property type="gene designation" value="CG14860"/>
</dbReference>
<dbReference type="UCSC" id="CG14860-RB">
    <property type="organism name" value="d. melanogaster"/>
</dbReference>
<dbReference type="HOGENOM" id="CLU_1062724_0_0_1"/>
<reference evidence="18" key="2">
    <citation type="journal article" date="2002" name="Genome Biol.">
        <title>Finishing a whole-genome shotgun: release 3 of the Drosophila melanogaster euchromatic genome sequence.</title>
        <authorList>
            <person name="Celniker S.E."/>
            <person name="Wheeler D.A."/>
            <person name="Kronmiller B."/>
            <person name="Carlson J.W."/>
            <person name="Halpern A."/>
            <person name="Patel S."/>
            <person name="Adams M."/>
            <person name="Champe M."/>
            <person name="Dugan S.P."/>
            <person name="Frise E."/>
            <person name="Hodgson A."/>
            <person name="George R.A."/>
            <person name="Hoskins R.A."/>
            <person name="Laverty T."/>
            <person name="Muzny D.M."/>
            <person name="Nelson C.R."/>
            <person name="Pacleb J.M."/>
            <person name="Park S."/>
            <person name="Pfeiffer B.D."/>
            <person name="Richards S."/>
            <person name="Sodergren E.J."/>
            <person name="Svirskas R."/>
            <person name="Tabor P.E."/>
            <person name="Wan K."/>
            <person name="Stapleton M."/>
            <person name="Sutton G.G."/>
            <person name="Venter C."/>
            <person name="Weinstock G."/>
            <person name="Scherer S.E."/>
            <person name="Myers E.W."/>
            <person name="Gibbs R.A."/>
            <person name="Rubin G.M."/>
        </authorList>
    </citation>
    <scope>NUCLEOTIDE SEQUENCE [LARGE SCALE GENOMIC DNA]</scope>
    <source>
        <strain evidence="18">Berkeley</strain>
    </source>
</reference>
<keyword evidence="9" id="KW-0804">Transcription</keyword>
<dbReference type="PaxDb" id="7227-FBpp0288414"/>
<dbReference type="OrthoDB" id="5982876at2759"/>
<comment type="subcellular location">
    <subcellularLocation>
        <location evidence="1">Nucleus</location>
        <location evidence="1">Nucleoplasm</location>
    </subcellularLocation>
</comment>
<evidence type="ECO:0000313" key="17">
    <source>
        <dbReference type="FlyBase" id="FBgn0038273"/>
    </source>
</evidence>
<sequence length="263" mass="30811">MKNQNLRCIVTDCYKSGQQDSSSMYKFPINPVVRQKWLDNIADIKDINLFNSRVCRRHFETQCFGKTKVFSWAVPTLFLNTKEVVHQVSKPSRNSFIRRCSVRNCSSRSPPERLHFFPSNPEMRKAWMEICRLTVDNKWLFICGRHFRRTYLPNKGNLRKDAIPEFHLGTEEEDPLGKSIKSMKSCANRSNISFKSEDSGIDEESFKESKPHNNPCANCLDLQQQLAAAHLRIQQLEERRQEETDSDDDEEGEEEEHIFMLMK</sequence>
<protein>
    <submittedName>
        <fullName evidence="16">IP08303p</fullName>
    </submittedName>
</protein>
<feature type="compositionally biased region" description="Acidic residues" evidence="13">
    <location>
        <begin position="244"/>
        <end position="256"/>
    </location>
</feature>
<evidence type="ECO:0000256" key="13">
    <source>
        <dbReference type="SAM" id="MobiDB-lite"/>
    </source>
</evidence>
<dbReference type="GO" id="GO:0005654">
    <property type="term" value="C:nucleoplasm"/>
    <property type="evidence" value="ECO:0007669"/>
    <property type="project" value="UniProtKB-SubCell"/>
</dbReference>
<keyword evidence="7" id="KW-0175">Coiled coil</keyword>
<dbReference type="EMBL" id="AE014297">
    <property type="protein sequence ID" value="AAF55112.2"/>
    <property type="molecule type" value="Genomic_DNA"/>
</dbReference>
<proteinExistence type="evidence at transcript level"/>
<reference evidence="15 18" key="5">
    <citation type="journal article" date="2002" name="Genome Biol.">
        <title>Heterochromatic sequences in a Drosophila whole-genome shotgun assembly.</title>
        <authorList>
            <person name="Hoskins R.A."/>
            <person name="Smith C.D."/>
            <person name="Carlson J.W."/>
            <person name="Carvalho A.B."/>
            <person name="Halpern A."/>
            <person name="Kaminker J.S."/>
            <person name="Kennedy C."/>
            <person name="Mungall C.J."/>
            <person name="Sullivan B.A."/>
            <person name="Sutton G.G."/>
            <person name="Yasuhara J.C."/>
            <person name="Wakimoto B.T."/>
            <person name="Myers E.W."/>
            <person name="Celniker S.E."/>
            <person name="Rubin G.M."/>
            <person name="Karpen G.H."/>
        </authorList>
    </citation>
    <scope>NUCLEOTIDE SEQUENCE [LARGE SCALE GENOMIC DNA]</scope>
    <source>
        <strain evidence="18">Berkeley</strain>
    </source>
</reference>
<reference evidence="18" key="3">
    <citation type="journal article" date="2002" name="Genome Biol.">
        <title>Annotation of the Drosophila melanogaster euchromatic genome: a systematic review.</title>
        <authorList>
            <person name="Misra S."/>
            <person name="Crosby M.A."/>
            <person name="Mungall C.J."/>
            <person name="Matthews B.B."/>
            <person name="Campbell K.S."/>
            <person name="Hradecky P."/>
            <person name="Huang Y."/>
            <person name="Kaminker J.S."/>
            <person name="Millburn G.H."/>
            <person name="Prochnik S.E."/>
            <person name="Smith C.D."/>
            <person name="Tupy J.L."/>
            <person name="Whitfied E.J."/>
            <person name="Bayraktaroglu L."/>
            <person name="Berman B.P."/>
            <person name="Bettencourt B.R."/>
            <person name="Celniker S.E."/>
            <person name="de Grey A.D."/>
            <person name="Drysdale R.A."/>
            <person name="Harris N.L."/>
            <person name="Richter J."/>
            <person name="Russo S."/>
            <person name="Schroeder A.J."/>
            <person name="Shu S.Q."/>
            <person name="Stapleton M."/>
            <person name="Yamada C."/>
            <person name="Ashburner M."/>
            <person name="Gelbart W.M."/>
            <person name="Rubin G.M."/>
            <person name="Lewis S.E."/>
        </authorList>
    </citation>
    <scope>GENOME REANNOTATION</scope>
    <source>
        <strain evidence="18">Berkeley</strain>
    </source>
</reference>
<dbReference type="PANTHER" id="PTHR46600">
    <property type="entry name" value="THAP DOMAIN-CONTAINING"/>
    <property type="match status" value="1"/>
</dbReference>
<dbReference type="PROSITE" id="PS50950">
    <property type="entry name" value="ZF_THAP"/>
    <property type="match status" value="2"/>
</dbReference>
<evidence type="ECO:0000259" key="14">
    <source>
        <dbReference type="PROSITE" id="PS50950"/>
    </source>
</evidence>
<dbReference type="RefSeq" id="NP_650403.2">
    <property type="nucleotide sequence ID" value="NM_142146.3"/>
</dbReference>
<evidence type="ECO:0000313" key="16">
    <source>
        <dbReference type="EMBL" id="ACE82573.1"/>
    </source>
</evidence>
<dbReference type="GO" id="GO:0043565">
    <property type="term" value="F:sequence-specific DNA binding"/>
    <property type="evidence" value="ECO:0007669"/>
    <property type="project" value="InterPro"/>
</dbReference>
<evidence type="ECO:0000256" key="9">
    <source>
        <dbReference type="ARBA" id="ARBA00023163"/>
    </source>
</evidence>
<dbReference type="KEGG" id="dme:Dmel_CG14860"/>
<evidence type="ECO:0000256" key="6">
    <source>
        <dbReference type="ARBA" id="ARBA00023015"/>
    </source>
</evidence>
<dbReference type="SMART" id="SM00980">
    <property type="entry name" value="THAP"/>
    <property type="match status" value="2"/>
</dbReference>
<evidence type="ECO:0000313" key="15">
    <source>
        <dbReference type="EMBL" id="AAF55112.2"/>
    </source>
</evidence>
<dbReference type="FunCoup" id="Q9VFE8">
    <property type="interactions" value="19"/>
</dbReference>
<dbReference type="Pfam" id="PF05485">
    <property type="entry name" value="THAP"/>
    <property type="match status" value="2"/>
</dbReference>
<dbReference type="OMA" id="WLFICGR"/>
<dbReference type="AlphaFoldDB" id="Q9VFE8"/>
<reference evidence="15" key="15">
    <citation type="submission" date="2024-06" db="EMBL/GenBank/DDBJ databases">
        <title>Drosophila melanogaster release 4 sequence.</title>
        <authorList>
            <consortium name="Berkeley Drosophila Genome Project"/>
            <person name="Celniker S."/>
            <person name="Carlson J."/>
            <person name="Wan K."/>
            <person name="Pfeiffer B."/>
            <person name="Frise E."/>
            <person name="George R."/>
            <person name="Hoskins R."/>
            <person name="Stapleton M."/>
            <person name="Pacleb J."/>
            <person name="Park S."/>
            <person name="Svirskas R."/>
            <person name="Smith E."/>
            <person name="Yu C."/>
            <person name="Rubin G."/>
        </authorList>
    </citation>
    <scope>NUCLEOTIDE SEQUENCE</scope>
</reference>
<dbReference type="GeneID" id="41803"/>
<evidence type="ECO:0000256" key="5">
    <source>
        <dbReference type="ARBA" id="ARBA00022833"/>
    </source>
</evidence>
<dbReference type="PANTHER" id="PTHR46600:SF1">
    <property type="entry name" value="THAP DOMAIN-CONTAINING PROTEIN 1"/>
    <property type="match status" value="1"/>
</dbReference>
<dbReference type="SMR" id="Q9VFE8"/>
<reference evidence="15 18" key="1">
    <citation type="journal article" date="2000" name="Science">
        <title>The genome sequence of Drosophila melanogaster.</title>
        <authorList>
            <person name="Adams M.D."/>
            <person name="Celniker S.E."/>
            <person name="Holt R.A."/>
            <person name="Evans C.A."/>
            <person name="Gocayne J.D."/>
            <person name="Amanatides P.G."/>
            <person name="Scherer S.E."/>
            <person name="Li P.W."/>
            <person name="Hoskins R.A."/>
            <person name="Galle R.F."/>
            <person name="George R.A."/>
            <person name="Lewis S.E."/>
            <person name="Richards S."/>
            <person name="Ashburner M."/>
            <person name="Henderson S.N."/>
            <person name="Sutton G.G."/>
            <person name="Wortman J.R."/>
            <person name="Yandell M.D."/>
            <person name="Zhang Q."/>
            <person name="Chen L.X."/>
            <person name="Brandon R.C."/>
            <person name="Rogers Y.H."/>
            <person name="Blazej R.G."/>
            <person name="Champe M."/>
            <person name="Pfeiffer B.D."/>
            <person name="Wan K.H."/>
            <person name="Doyle C."/>
            <person name="Baxter E.G."/>
            <person name="Helt G."/>
            <person name="Nelson C.R."/>
            <person name="Gabor G.L."/>
            <person name="Abril J.F."/>
            <person name="Agbayani A."/>
            <person name="An H.J."/>
            <person name="Andrews-Pfannkoch C."/>
            <person name="Baldwin D."/>
            <person name="Ballew R.M."/>
            <person name="Basu A."/>
            <person name="Baxendale J."/>
            <person name="Bayraktaroglu L."/>
            <person name="Beasley E.M."/>
            <person name="Beeson K.Y."/>
            <person name="Benos P.V."/>
            <person name="Berman B.P."/>
            <person name="Bhandari D."/>
            <person name="Bolshakov S."/>
            <person name="Borkova D."/>
            <person name="Botchan M.R."/>
            <person name="Bouck J."/>
            <person name="Brokstein P."/>
            <person name="Brottier P."/>
            <person name="Burtis K.C."/>
            <person name="Busam D.A."/>
            <person name="Butler H."/>
            <person name="Cadieu E."/>
            <person name="Center A."/>
            <person name="Chandra I."/>
            <person name="Cherry J.M."/>
            <person name="Cawley S."/>
            <person name="Dahlke C."/>
            <person name="Davenport L.B."/>
            <person name="Davies P."/>
            <person name="de Pablos B."/>
            <person name="Delcher A."/>
            <person name="Deng Z."/>
            <person name="Mays A.D."/>
            <person name="Dew I."/>
            <person name="Dietz S.M."/>
            <person name="Dodson K."/>
            <person name="Doup L.E."/>
            <person name="Downes M."/>
            <person name="Dugan-Rocha S."/>
            <person name="Dunkov B.C."/>
            <person name="Dunn P."/>
            <person name="Durbin K.J."/>
            <person name="Evangelista C.C."/>
            <person name="Ferraz C."/>
            <person name="Ferriera S."/>
            <person name="Fleischmann W."/>
            <person name="Fosler C."/>
            <person name="Gabrielian A.E."/>
            <person name="Garg N.S."/>
            <person name="Gelbart W.M."/>
            <person name="Glasser K."/>
            <person name="Glodek A."/>
            <person name="Gong F."/>
            <person name="Gorrell J.H."/>
            <person name="Gu Z."/>
            <person name="Guan P."/>
            <person name="Harris M."/>
            <person name="Harris N.L."/>
            <person name="Harvey D."/>
            <person name="Heiman T.J."/>
            <person name="Hernandez J.R."/>
            <person name="Houck J."/>
            <person name="Hostin D."/>
            <person name="Houston K.A."/>
            <person name="Howland T.J."/>
            <person name="Wei M.H."/>
            <person name="Ibegwam C."/>
            <person name="Jalali M."/>
            <person name="Kalush F."/>
            <person name="Karpen G.H."/>
            <person name="Ke Z."/>
            <person name="Kennison J.A."/>
            <person name="Ketchum K.A."/>
            <person name="Kimmel B.E."/>
            <person name="Kodira C.D."/>
            <person name="Kraft C."/>
            <person name="Kravitz S."/>
            <person name="Kulp D."/>
            <person name="Lai Z."/>
            <person name="Lasko P."/>
            <person name="Lei Y."/>
            <person name="Levitsky A.A."/>
            <person name="Li J."/>
            <person name="Li Z."/>
            <person name="Liang Y."/>
            <person name="Lin X."/>
            <person name="Liu X."/>
            <person name="Mattei B."/>
            <person name="McIntosh T.C."/>
            <person name="McLeod M.P."/>
            <person name="McPherson D."/>
            <person name="Merkulov G."/>
            <person name="Milshina N.V."/>
            <person name="Mobarry C."/>
            <person name="Morris J."/>
            <person name="Moshrefi A."/>
            <person name="Mount S.M."/>
            <person name="Moy M."/>
            <person name="Murphy B."/>
            <person name="Murphy L."/>
            <person name="Muzny D.M."/>
            <person name="Nelson D.L."/>
            <person name="Nelson D.R."/>
            <person name="Nelson K.A."/>
            <person name="Nixon K."/>
            <person name="Nusskern D.R."/>
            <person name="Pacleb J.M."/>
            <person name="Palazzolo M."/>
            <person name="Pittman G.S."/>
            <person name="Pan S."/>
            <person name="Pollard J."/>
            <person name="Puri V."/>
            <person name="Reese M.G."/>
            <person name="Reinert K."/>
            <person name="Remington K."/>
            <person name="Saunders R.D."/>
            <person name="Scheeler F."/>
            <person name="Shen H."/>
            <person name="Shue B.C."/>
            <person name="Siden-Kiamos I."/>
            <person name="Simpson M."/>
            <person name="Skupski M.P."/>
            <person name="Smith T."/>
            <person name="Spier E."/>
            <person name="Spradling A.C."/>
            <person name="Stapleton M."/>
            <person name="Strong R."/>
            <person name="Sun E."/>
            <person name="Svirskas R."/>
            <person name="Tector C."/>
            <person name="Turner R."/>
            <person name="Venter E."/>
            <person name="Wang A.H."/>
            <person name="Wang X."/>
            <person name="Wang Z.Y."/>
            <person name="Wassarman D.A."/>
            <person name="Weinstock G.M."/>
            <person name="Weissenbach J."/>
            <person name="Williams S.M."/>
            <person name="WoodageT"/>
            <person name="Worley K.C."/>
            <person name="Wu D."/>
            <person name="Yang S."/>
            <person name="Yao Q.A."/>
            <person name="Ye J."/>
            <person name="Yeh R.F."/>
            <person name="Zaveri J.S."/>
            <person name="Zhan M."/>
            <person name="Zhang G."/>
            <person name="Zhao Q."/>
            <person name="Zheng L."/>
            <person name="Zheng X.H."/>
            <person name="Zhong F.N."/>
            <person name="Zhong W."/>
            <person name="Zhou X."/>
            <person name="Zhu S."/>
            <person name="Zhu X."/>
            <person name="Smith H.O."/>
            <person name="Gibbs R.A."/>
            <person name="Myers E.W."/>
            <person name="Rubin G.M."/>
            <person name="Venter J.C."/>
        </authorList>
    </citation>
    <scope>NUCLEOTIDE SEQUENCE [LARGE SCALE GENOMIC DNA]</scope>
    <source>
        <strain evidence="18">Berkeley</strain>
    </source>
</reference>
<keyword evidence="5" id="KW-0862">Zinc</keyword>
<reference evidence="15 18" key="6">
    <citation type="journal article" date="2005" name="PLoS Comput. Biol.">
        <title>Combined evidence annotation of transposable elements in genome sequences.</title>
        <authorList>
            <person name="Quesneville H."/>
            <person name="Bergman C.M."/>
            <person name="Andrieu O."/>
            <person name="Autard D."/>
            <person name="Nouaud D."/>
            <person name="Ashburner M."/>
            <person name="Anxolabehere D."/>
        </authorList>
    </citation>
    <scope>NUCLEOTIDE SEQUENCE [LARGE SCALE GENOMIC DNA]</scope>
    <source>
        <strain evidence="18">Berkeley</strain>
    </source>
</reference>
<dbReference type="VEuPathDB" id="VectorBase:FBgn0038273"/>
<feature type="domain" description="THAP-type" evidence="14">
    <location>
        <begin position="96"/>
        <end position="167"/>
    </location>
</feature>
<evidence type="ECO:0000256" key="11">
    <source>
        <dbReference type="ARBA" id="ARBA00023306"/>
    </source>
</evidence>
<keyword evidence="18" id="KW-1185">Reference proteome</keyword>
<reference evidence="18" key="4">
    <citation type="journal article" date="2002" name="Genome Biol.">
        <title>The transposable elements of the Drosophila melanogaster euchromatin: a genomics perspective.</title>
        <authorList>
            <person name="Kaminker J.S."/>
            <person name="Bergman C.M."/>
            <person name="Kronmiller B."/>
            <person name="Carlson J."/>
            <person name="Svirskas R."/>
            <person name="Patel S."/>
            <person name="Frise E."/>
            <person name="Wheeler D.A."/>
            <person name="Lewis S.E."/>
            <person name="Rubin G.M."/>
            <person name="Ashburner M."/>
            <person name="Celniker S.E."/>
        </authorList>
    </citation>
    <scope>NUCLEOTIDE SEQUENCE [LARGE SCALE GENOMIC DNA]</scope>
    <source>
        <strain evidence="18">Berkeley</strain>
    </source>
</reference>
<reference evidence="16" key="10">
    <citation type="submission" date="2008-06" db="EMBL/GenBank/DDBJ databases">
        <authorList>
            <person name="Carlson J."/>
            <person name="Booth B."/>
            <person name="Frise E."/>
            <person name="Park S."/>
            <person name="Wan K."/>
            <person name="Yu C."/>
            <person name="Celniker S."/>
        </authorList>
    </citation>
    <scope>NUCLEOTIDE SEQUENCE</scope>
</reference>
<reference evidence="15 18" key="8">
    <citation type="journal article" date="2007" name="Science">
        <title>The Release 5.1 annotation of Drosophila melanogaster heterochromatin.</title>
        <authorList>
            <person name="Smith C.D."/>
            <person name="Shu S."/>
            <person name="Mungall C.J."/>
            <person name="Karpen G.H."/>
        </authorList>
    </citation>
    <scope>NUCLEOTIDE SEQUENCE [LARGE SCALE GENOMIC DNA]</scope>
    <source>
        <strain evidence="18">Berkeley</strain>
    </source>
</reference>
<evidence type="ECO:0000256" key="4">
    <source>
        <dbReference type="ARBA" id="ARBA00022771"/>
    </source>
</evidence>
<dbReference type="InterPro" id="IPR026516">
    <property type="entry name" value="THAP1/10"/>
</dbReference>
<keyword evidence="11" id="KW-0131">Cell cycle</keyword>
<reference evidence="15" key="11">
    <citation type="journal article" date="2015" name="G3 (Bethesda)">
        <title>Gene Model Annotations for Drosophila melanogaster: Impact of High-Throughput Data.</title>
        <authorList>
            <consortium name="FlyBase Consortium"/>
            <person name="Matthews B.B."/>
            <person name="Dos Santos G."/>
            <person name="Crosby M.A."/>
            <person name="Emmert D.B."/>
            <person name="St Pierre S.E."/>
            <person name="Gramates L.S."/>
            <person name="Zhou P."/>
            <person name="Schroeder A.J."/>
            <person name="Falls K."/>
            <person name="Strelets V."/>
            <person name="Russo S.M."/>
            <person name="Gelbart W.M."/>
            <person name="null"/>
        </authorList>
    </citation>
    <scope>NUCLEOTIDE SEQUENCE</scope>
</reference>
<dbReference type="IntAct" id="Q9VFE8">
    <property type="interactions" value="11"/>
</dbReference>
<keyword evidence="4 12" id="KW-0863">Zinc-finger</keyword>
<dbReference type="AGR" id="FB:FBgn0038273"/>
<keyword evidence="3" id="KW-0479">Metal-binding</keyword>